<dbReference type="AlphaFoldDB" id="A0A7K0DMP1"/>
<proteinExistence type="predicted"/>
<evidence type="ECO:0000256" key="1">
    <source>
        <dbReference type="SAM" id="MobiDB-lite"/>
    </source>
</evidence>
<dbReference type="RefSeq" id="WP_153341645.1">
    <property type="nucleotide sequence ID" value="NZ_WEGI01000005.1"/>
</dbReference>
<keyword evidence="3" id="KW-1185">Reference proteome</keyword>
<evidence type="ECO:0000313" key="2">
    <source>
        <dbReference type="EMBL" id="MQY26961.1"/>
    </source>
</evidence>
<gene>
    <name evidence="2" type="ORF">NRB56_25400</name>
</gene>
<dbReference type="OrthoDB" id="4374070at2"/>
<evidence type="ECO:0000313" key="3">
    <source>
        <dbReference type="Proteomes" id="UP000431401"/>
    </source>
</evidence>
<comment type="caution">
    <text evidence="2">The sequence shown here is derived from an EMBL/GenBank/DDBJ whole genome shotgun (WGS) entry which is preliminary data.</text>
</comment>
<name>A0A7K0DMP1_9NOCA</name>
<protein>
    <submittedName>
        <fullName evidence="2">Uncharacterized protein</fullName>
    </submittedName>
</protein>
<feature type="compositionally biased region" description="Basic residues" evidence="1">
    <location>
        <begin position="1"/>
        <end position="12"/>
    </location>
</feature>
<organism evidence="2 3">
    <name type="scientific">Nocardia aurantia</name>
    <dbReference type="NCBI Taxonomy" id="2585199"/>
    <lineage>
        <taxon>Bacteria</taxon>
        <taxon>Bacillati</taxon>
        <taxon>Actinomycetota</taxon>
        <taxon>Actinomycetes</taxon>
        <taxon>Mycobacteriales</taxon>
        <taxon>Nocardiaceae</taxon>
        <taxon>Nocardia</taxon>
    </lineage>
</organism>
<dbReference type="EMBL" id="WEGI01000005">
    <property type="protein sequence ID" value="MQY26961.1"/>
    <property type="molecule type" value="Genomic_DNA"/>
</dbReference>
<dbReference type="InterPro" id="IPR045522">
    <property type="entry name" value="DUF6474"/>
</dbReference>
<feature type="region of interest" description="Disordered" evidence="1">
    <location>
        <begin position="1"/>
        <end position="45"/>
    </location>
</feature>
<dbReference type="Pfam" id="PF20079">
    <property type="entry name" value="DUF6474"/>
    <property type="match status" value="1"/>
</dbReference>
<feature type="compositionally biased region" description="Basic and acidic residues" evidence="1">
    <location>
        <begin position="149"/>
        <end position="162"/>
    </location>
</feature>
<sequence>MGLFTKRSRRANRKAEAKALKHKAGLEARLGARNSRRRDRAELRTQREVAKQQVATLKAQEKAALKAADKAERDLFSVGQVRKYLGVARILVPVLAPLAYRAATFVRGQLDTRRARELGIGVDQLADYSGPGAKLQVRIANAERTLAELERKSEPKRAEAGRSRGNKNGARDDEAAKFAAATRDRLDSLTAAVRTADRMPATRRTAVHESISNELAEVEADLLTRLGVH</sequence>
<reference evidence="2 3" key="1">
    <citation type="submission" date="2019-10" db="EMBL/GenBank/DDBJ databases">
        <title>Nocardia macrotermitis sp. nov. and Nocardia aurantia sp. nov., isolated from the gut of fungus growing-termite Macrotermes natalensis.</title>
        <authorList>
            <person name="Benndorf R."/>
            <person name="Schwitalla J."/>
            <person name="Martin K."/>
            <person name="De Beer W."/>
            <person name="Kaster A.-K."/>
            <person name="Vollmers J."/>
            <person name="Poulsen M."/>
            <person name="Beemelmanns C."/>
        </authorList>
    </citation>
    <scope>NUCLEOTIDE SEQUENCE [LARGE SCALE GENOMIC DNA]</scope>
    <source>
        <strain evidence="2 3">RB56</strain>
    </source>
</reference>
<dbReference type="Proteomes" id="UP000431401">
    <property type="component" value="Unassembled WGS sequence"/>
</dbReference>
<accession>A0A7K0DMP1</accession>
<feature type="region of interest" description="Disordered" evidence="1">
    <location>
        <begin position="149"/>
        <end position="173"/>
    </location>
</feature>